<dbReference type="Proteomes" id="UP000198832">
    <property type="component" value="Unassembled WGS sequence"/>
</dbReference>
<evidence type="ECO:0000313" key="10">
    <source>
        <dbReference type="Proteomes" id="UP000198832"/>
    </source>
</evidence>
<feature type="transmembrane region" description="Helical" evidence="7">
    <location>
        <begin position="239"/>
        <end position="260"/>
    </location>
</feature>
<dbReference type="InterPro" id="IPR036259">
    <property type="entry name" value="MFS_trans_sf"/>
</dbReference>
<dbReference type="EMBL" id="FOLB01000006">
    <property type="protein sequence ID" value="SFC42753.1"/>
    <property type="molecule type" value="Genomic_DNA"/>
</dbReference>
<evidence type="ECO:0000256" key="1">
    <source>
        <dbReference type="ARBA" id="ARBA00004651"/>
    </source>
</evidence>
<keyword evidence="2" id="KW-0813">Transport</keyword>
<feature type="transmembrane region" description="Helical" evidence="7">
    <location>
        <begin position="317"/>
        <end position="339"/>
    </location>
</feature>
<dbReference type="NCBIfam" id="TIGR00711">
    <property type="entry name" value="efflux_EmrB"/>
    <property type="match status" value="1"/>
</dbReference>
<evidence type="ECO:0000256" key="4">
    <source>
        <dbReference type="ARBA" id="ARBA00022692"/>
    </source>
</evidence>
<evidence type="ECO:0000259" key="8">
    <source>
        <dbReference type="PROSITE" id="PS50850"/>
    </source>
</evidence>
<evidence type="ECO:0000256" key="3">
    <source>
        <dbReference type="ARBA" id="ARBA00022475"/>
    </source>
</evidence>
<keyword evidence="4 7" id="KW-0812">Transmembrane</keyword>
<dbReference type="SUPFAM" id="SSF103473">
    <property type="entry name" value="MFS general substrate transporter"/>
    <property type="match status" value="1"/>
</dbReference>
<keyword evidence="5 7" id="KW-1133">Transmembrane helix</keyword>
<dbReference type="GO" id="GO:0022857">
    <property type="term" value="F:transmembrane transporter activity"/>
    <property type="evidence" value="ECO:0007669"/>
    <property type="project" value="InterPro"/>
</dbReference>
<feature type="transmembrane region" description="Helical" evidence="7">
    <location>
        <begin position="413"/>
        <end position="437"/>
    </location>
</feature>
<keyword evidence="3" id="KW-1003">Cell membrane</keyword>
<sequence>MTTAAPATTPGSPTSAAYRNRWFVMAAVIIADVMDLIDGTVAQLAGPSIRRDIGGSETTLQWILAAYTLAFAVGLITSARLGDIVGRRPMFILGMAGFAVTSLACGLAPTPDSLIAFRVLQGLFGATMIPQGLAMVKQSFPPEELQKAFIPFGPIMGLSAVLGPILGGFLIDADIAGTGWRAIFLINVPIGLAGAWVAWRYLPDVPKVRGARLDPLGSLLITVASAGLIYALVQGRELGWPTWLYAVVVGSFVMFVLFVWTEQRSDHPIIEPTLFRHHGFVAGIVFLGTFFVSMVGLGLVMSLFMQLGLGFGVRHAAIAQTPYAIGISVGAVLSGALLGPKLGRHVLHIGLAVTMVGIAWFGLVAGGLDHGASAWHLAGPFLLAGLGSGLIFAPLFDIILADLSDQEVGSGSGLLNAVQQFSGALGVAALGTLLFHLLPEHGFPVSTRWVTWATLGCYAVSFLTVFLLPLKPREEAAAR</sequence>
<feature type="transmembrane region" description="Helical" evidence="7">
    <location>
        <begin position="115"/>
        <end position="136"/>
    </location>
</feature>
<dbReference type="Pfam" id="PF07690">
    <property type="entry name" value="MFS_1"/>
    <property type="match status" value="1"/>
</dbReference>
<dbReference type="Gene3D" id="1.20.1720.10">
    <property type="entry name" value="Multidrug resistance protein D"/>
    <property type="match status" value="1"/>
</dbReference>
<protein>
    <submittedName>
        <fullName evidence="9">Drug resistance transporter, EmrB/QacA subfamily</fullName>
    </submittedName>
</protein>
<dbReference type="InterPro" id="IPR020846">
    <property type="entry name" value="MFS_dom"/>
</dbReference>
<proteinExistence type="predicted"/>
<organism evidence="9 10">
    <name type="scientific">Nocardioides terrae</name>
    <dbReference type="NCBI Taxonomy" id="574651"/>
    <lineage>
        <taxon>Bacteria</taxon>
        <taxon>Bacillati</taxon>
        <taxon>Actinomycetota</taxon>
        <taxon>Actinomycetes</taxon>
        <taxon>Propionibacteriales</taxon>
        <taxon>Nocardioidaceae</taxon>
        <taxon>Nocardioides</taxon>
    </lineage>
</organism>
<gene>
    <name evidence="9" type="ORF">SAMN04487968_106162</name>
</gene>
<dbReference type="PROSITE" id="PS50850">
    <property type="entry name" value="MFS"/>
    <property type="match status" value="1"/>
</dbReference>
<comment type="subcellular location">
    <subcellularLocation>
        <location evidence="1">Cell membrane</location>
        <topology evidence="1">Multi-pass membrane protein</topology>
    </subcellularLocation>
</comment>
<dbReference type="AlphaFoldDB" id="A0A1I1J9Z2"/>
<dbReference type="GO" id="GO:0005886">
    <property type="term" value="C:plasma membrane"/>
    <property type="evidence" value="ECO:0007669"/>
    <property type="project" value="UniProtKB-SubCell"/>
</dbReference>
<dbReference type="InterPro" id="IPR011701">
    <property type="entry name" value="MFS"/>
</dbReference>
<feature type="transmembrane region" description="Helical" evidence="7">
    <location>
        <begin position="280"/>
        <end position="305"/>
    </location>
</feature>
<feature type="transmembrane region" description="Helical" evidence="7">
    <location>
        <begin position="449"/>
        <end position="470"/>
    </location>
</feature>
<dbReference type="InterPro" id="IPR004638">
    <property type="entry name" value="EmrB-like"/>
</dbReference>
<dbReference type="PANTHER" id="PTHR42718">
    <property type="entry name" value="MAJOR FACILITATOR SUPERFAMILY MULTIDRUG TRANSPORTER MFSC"/>
    <property type="match status" value="1"/>
</dbReference>
<dbReference type="PANTHER" id="PTHR42718:SF39">
    <property type="entry name" value="ACTINORHODIN TRANSPORTER-RELATED"/>
    <property type="match status" value="1"/>
</dbReference>
<feature type="transmembrane region" description="Helical" evidence="7">
    <location>
        <begin position="62"/>
        <end position="79"/>
    </location>
</feature>
<name>A0A1I1J9Z2_9ACTN</name>
<feature type="transmembrane region" description="Helical" evidence="7">
    <location>
        <begin position="214"/>
        <end position="233"/>
    </location>
</feature>
<dbReference type="CDD" id="cd17321">
    <property type="entry name" value="MFS_MMR_MDR_like"/>
    <property type="match status" value="1"/>
</dbReference>
<reference evidence="9 10" key="1">
    <citation type="submission" date="2016-10" db="EMBL/GenBank/DDBJ databases">
        <authorList>
            <person name="de Groot N.N."/>
        </authorList>
    </citation>
    <scope>NUCLEOTIDE SEQUENCE [LARGE SCALE GENOMIC DNA]</scope>
    <source>
        <strain evidence="9 10">CGMCC 1.7056</strain>
    </source>
</reference>
<feature type="transmembrane region" description="Helical" evidence="7">
    <location>
        <begin position="183"/>
        <end position="202"/>
    </location>
</feature>
<evidence type="ECO:0000256" key="5">
    <source>
        <dbReference type="ARBA" id="ARBA00022989"/>
    </source>
</evidence>
<dbReference type="Gene3D" id="1.20.1250.20">
    <property type="entry name" value="MFS general substrate transporter like domains"/>
    <property type="match status" value="1"/>
</dbReference>
<feature type="transmembrane region" description="Helical" evidence="7">
    <location>
        <begin position="380"/>
        <end position="401"/>
    </location>
</feature>
<evidence type="ECO:0000256" key="6">
    <source>
        <dbReference type="ARBA" id="ARBA00023136"/>
    </source>
</evidence>
<accession>A0A1I1J9Z2</accession>
<feature type="transmembrane region" description="Helical" evidence="7">
    <location>
        <begin position="22"/>
        <end position="42"/>
    </location>
</feature>
<evidence type="ECO:0000313" key="9">
    <source>
        <dbReference type="EMBL" id="SFC42753.1"/>
    </source>
</evidence>
<keyword evidence="10" id="KW-1185">Reference proteome</keyword>
<evidence type="ECO:0000256" key="7">
    <source>
        <dbReference type="SAM" id="Phobius"/>
    </source>
</evidence>
<feature type="transmembrane region" description="Helical" evidence="7">
    <location>
        <begin position="346"/>
        <end position="368"/>
    </location>
</feature>
<feature type="transmembrane region" description="Helical" evidence="7">
    <location>
        <begin position="148"/>
        <end position="171"/>
    </location>
</feature>
<feature type="transmembrane region" description="Helical" evidence="7">
    <location>
        <begin position="91"/>
        <end position="109"/>
    </location>
</feature>
<dbReference type="RefSeq" id="WP_091123170.1">
    <property type="nucleotide sequence ID" value="NZ_FOLB01000006.1"/>
</dbReference>
<dbReference type="OrthoDB" id="7375466at2"/>
<keyword evidence="6 7" id="KW-0472">Membrane</keyword>
<evidence type="ECO:0000256" key="2">
    <source>
        <dbReference type="ARBA" id="ARBA00022448"/>
    </source>
</evidence>
<feature type="domain" description="Major facilitator superfamily (MFS) profile" evidence="8">
    <location>
        <begin position="24"/>
        <end position="473"/>
    </location>
</feature>